<proteinExistence type="predicted"/>
<evidence type="ECO:0000256" key="1">
    <source>
        <dbReference type="SAM" id="MobiDB-lite"/>
    </source>
</evidence>
<dbReference type="EMBL" id="ASHM01137869">
    <property type="protein sequence ID" value="PNX60671.1"/>
    <property type="molecule type" value="Genomic_DNA"/>
</dbReference>
<dbReference type="Proteomes" id="UP000236291">
    <property type="component" value="Unassembled WGS sequence"/>
</dbReference>
<reference evidence="2 3" key="1">
    <citation type="journal article" date="2014" name="Am. J. Bot.">
        <title>Genome assembly and annotation for red clover (Trifolium pratense; Fabaceae).</title>
        <authorList>
            <person name="Istvanek J."/>
            <person name="Jaros M."/>
            <person name="Krenek A."/>
            <person name="Repkova J."/>
        </authorList>
    </citation>
    <scope>NUCLEOTIDE SEQUENCE [LARGE SCALE GENOMIC DNA]</scope>
    <source>
        <strain evidence="3">cv. Tatra</strain>
        <tissue evidence="2">Young leaves</tissue>
    </source>
</reference>
<dbReference type="AlphaFoldDB" id="A0A2K3K312"/>
<feature type="non-terminal residue" evidence="2">
    <location>
        <position position="93"/>
    </location>
</feature>
<reference evidence="2 3" key="2">
    <citation type="journal article" date="2017" name="Front. Plant Sci.">
        <title>Gene Classification and Mining of Molecular Markers Useful in Red Clover (Trifolium pratense) Breeding.</title>
        <authorList>
            <person name="Istvanek J."/>
            <person name="Dluhosova J."/>
            <person name="Dluhos P."/>
            <person name="Patkova L."/>
            <person name="Nedelnik J."/>
            <person name="Repkova J."/>
        </authorList>
    </citation>
    <scope>NUCLEOTIDE SEQUENCE [LARGE SCALE GENOMIC DNA]</scope>
    <source>
        <strain evidence="3">cv. Tatra</strain>
        <tissue evidence="2">Young leaves</tissue>
    </source>
</reference>
<feature type="compositionally biased region" description="Acidic residues" evidence="1">
    <location>
        <begin position="8"/>
        <end position="17"/>
    </location>
</feature>
<sequence length="93" mass="10197">DVGSDVEPSPDDSDDVIQMEKTEIKGDESTQESVPVPAKAPSIRTQKNHPKDLIIGDPDQGIATRRKIDAISNSCFVSKFEPKNVKEALTDEF</sequence>
<feature type="region of interest" description="Disordered" evidence="1">
    <location>
        <begin position="1"/>
        <end position="58"/>
    </location>
</feature>
<accession>A0A2K3K312</accession>
<gene>
    <name evidence="2" type="ORF">L195_g060298</name>
</gene>
<comment type="caution">
    <text evidence="2">The sequence shown here is derived from an EMBL/GenBank/DDBJ whole genome shotgun (WGS) entry which is preliminary data.</text>
</comment>
<organism evidence="2 3">
    <name type="scientific">Trifolium pratense</name>
    <name type="common">Red clover</name>
    <dbReference type="NCBI Taxonomy" id="57577"/>
    <lineage>
        <taxon>Eukaryota</taxon>
        <taxon>Viridiplantae</taxon>
        <taxon>Streptophyta</taxon>
        <taxon>Embryophyta</taxon>
        <taxon>Tracheophyta</taxon>
        <taxon>Spermatophyta</taxon>
        <taxon>Magnoliopsida</taxon>
        <taxon>eudicotyledons</taxon>
        <taxon>Gunneridae</taxon>
        <taxon>Pentapetalae</taxon>
        <taxon>rosids</taxon>
        <taxon>fabids</taxon>
        <taxon>Fabales</taxon>
        <taxon>Fabaceae</taxon>
        <taxon>Papilionoideae</taxon>
        <taxon>50 kb inversion clade</taxon>
        <taxon>NPAAA clade</taxon>
        <taxon>Hologalegina</taxon>
        <taxon>IRL clade</taxon>
        <taxon>Trifolieae</taxon>
        <taxon>Trifolium</taxon>
    </lineage>
</organism>
<evidence type="ECO:0000313" key="3">
    <source>
        <dbReference type="Proteomes" id="UP000236291"/>
    </source>
</evidence>
<name>A0A2K3K312_TRIPR</name>
<protein>
    <submittedName>
        <fullName evidence="2">Gag-pol polyprotein</fullName>
    </submittedName>
</protein>
<evidence type="ECO:0000313" key="2">
    <source>
        <dbReference type="EMBL" id="PNX60671.1"/>
    </source>
</evidence>
<feature type="compositionally biased region" description="Basic and acidic residues" evidence="1">
    <location>
        <begin position="18"/>
        <end position="28"/>
    </location>
</feature>
<feature type="non-terminal residue" evidence="2">
    <location>
        <position position="1"/>
    </location>
</feature>